<dbReference type="AlphaFoldDB" id="A0A5S4EX58"/>
<evidence type="ECO:0000259" key="2">
    <source>
        <dbReference type="Pfam" id="PF00501"/>
    </source>
</evidence>
<protein>
    <submittedName>
        <fullName evidence="4">Non-ribosomal peptide synthetase</fullName>
    </submittedName>
</protein>
<dbReference type="Gene3D" id="3.30.559.30">
    <property type="entry name" value="Nonribosomal peptide synthetase, condensation domain"/>
    <property type="match status" value="1"/>
</dbReference>
<sequence>MGPRATGPRTDDPVPDVPSPLSFAAAAEAERERVLDALPAAREFWAERWVEPAELVLPGQRRTATRYGPGAEIDAGLDHELARHAAEVARAAGATAFETLLAAVHALLYRYGTENVTVAIDVTTRGPATRGHIGPFVNELPTLSRPAAGQTFRELVRAVRGELREMYRFREVPLARALGQPPRGAAVPVSVSYRKREWIEPCFPGLDLSVDRMMFGGGVRNALHLQFVDGPDGLDTRLRFDPAALDRDTVARFAVGLRVLLRCAAADPGVRLADLDIVSSAERHRLLVEWNDTTAAYPAPATLPGLLADQVRARPDAPAVTFEGRSLGYADLDAAADRLARRLLLAGVRRGDLVAVHVRRSSALPVCLLAVHRAGAAYLPLDPGHPAERLSMIVADARPRLLLSDADPPGT</sequence>
<dbReference type="Pfam" id="PF00668">
    <property type="entry name" value="Condensation"/>
    <property type="match status" value="1"/>
</dbReference>
<name>A0A5S4EX58_9ACTN</name>
<dbReference type="GO" id="GO:0043041">
    <property type="term" value="P:amino acid activation for nonribosomal peptide biosynthetic process"/>
    <property type="evidence" value="ECO:0007669"/>
    <property type="project" value="TreeGrafter"/>
</dbReference>
<dbReference type="GO" id="GO:0031177">
    <property type="term" value="F:phosphopantetheine binding"/>
    <property type="evidence" value="ECO:0007669"/>
    <property type="project" value="TreeGrafter"/>
</dbReference>
<evidence type="ECO:0000256" key="1">
    <source>
        <dbReference type="SAM" id="MobiDB-lite"/>
    </source>
</evidence>
<feature type="domain" description="AMP-dependent synthetase/ligase" evidence="2">
    <location>
        <begin position="308"/>
        <end position="403"/>
    </location>
</feature>
<evidence type="ECO:0000259" key="3">
    <source>
        <dbReference type="Pfam" id="PF00668"/>
    </source>
</evidence>
<feature type="region of interest" description="Disordered" evidence="1">
    <location>
        <begin position="1"/>
        <end position="20"/>
    </location>
</feature>
<evidence type="ECO:0000313" key="5">
    <source>
        <dbReference type="Proteomes" id="UP000306628"/>
    </source>
</evidence>
<comment type="caution">
    <text evidence="4">The sequence shown here is derived from an EMBL/GenBank/DDBJ whole genome shotgun (WGS) entry which is preliminary data.</text>
</comment>
<dbReference type="Proteomes" id="UP000306628">
    <property type="component" value="Unassembled WGS sequence"/>
</dbReference>
<dbReference type="EMBL" id="VCKX01000687">
    <property type="protein sequence ID" value="TMR08254.1"/>
    <property type="molecule type" value="Genomic_DNA"/>
</dbReference>
<dbReference type="InterPro" id="IPR000873">
    <property type="entry name" value="AMP-dep_synth/lig_dom"/>
</dbReference>
<dbReference type="SUPFAM" id="SSF52777">
    <property type="entry name" value="CoA-dependent acyltransferases"/>
    <property type="match status" value="1"/>
</dbReference>
<keyword evidence="5" id="KW-1185">Reference proteome</keyword>
<proteinExistence type="predicted"/>
<dbReference type="Gene3D" id="3.40.50.980">
    <property type="match status" value="2"/>
</dbReference>
<dbReference type="PANTHER" id="PTHR45527">
    <property type="entry name" value="NONRIBOSOMAL PEPTIDE SYNTHETASE"/>
    <property type="match status" value="1"/>
</dbReference>
<dbReference type="GO" id="GO:0005737">
    <property type="term" value="C:cytoplasm"/>
    <property type="evidence" value="ECO:0007669"/>
    <property type="project" value="TreeGrafter"/>
</dbReference>
<dbReference type="GO" id="GO:0044550">
    <property type="term" value="P:secondary metabolite biosynthetic process"/>
    <property type="evidence" value="ECO:0007669"/>
    <property type="project" value="TreeGrafter"/>
</dbReference>
<dbReference type="Pfam" id="PF00501">
    <property type="entry name" value="AMP-binding"/>
    <property type="match status" value="1"/>
</dbReference>
<reference evidence="4 5" key="1">
    <citation type="submission" date="2019-05" db="EMBL/GenBank/DDBJ databases">
        <title>Draft genome sequence of Nonomuraea zeae DSM 100528.</title>
        <authorList>
            <person name="Saricaoglu S."/>
            <person name="Isik K."/>
        </authorList>
    </citation>
    <scope>NUCLEOTIDE SEQUENCE [LARGE SCALE GENOMIC DNA]</scope>
    <source>
        <strain evidence="4 5">DSM 100528</strain>
    </source>
</reference>
<gene>
    <name evidence="4" type="ORF">ETD85_62400</name>
</gene>
<dbReference type="GO" id="GO:0003824">
    <property type="term" value="F:catalytic activity"/>
    <property type="evidence" value="ECO:0007669"/>
    <property type="project" value="InterPro"/>
</dbReference>
<dbReference type="SUPFAM" id="SSF56801">
    <property type="entry name" value="Acetyl-CoA synthetase-like"/>
    <property type="match status" value="1"/>
</dbReference>
<dbReference type="RefSeq" id="WP_138699110.1">
    <property type="nucleotide sequence ID" value="NZ_VCKX01000687.1"/>
</dbReference>
<dbReference type="OrthoDB" id="2472181at2"/>
<feature type="non-terminal residue" evidence="4">
    <location>
        <position position="1"/>
    </location>
</feature>
<dbReference type="PANTHER" id="PTHR45527:SF1">
    <property type="entry name" value="FATTY ACID SYNTHASE"/>
    <property type="match status" value="1"/>
</dbReference>
<feature type="domain" description="Condensation" evidence="3">
    <location>
        <begin position="36"/>
        <end position="287"/>
    </location>
</feature>
<evidence type="ECO:0000313" key="4">
    <source>
        <dbReference type="EMBL" id="TMR08254.1"/>
    </source>
</evidence>
<dbReference type="InterPro" id="IPR001242">
    <property type="entry name" value="Condensation_dom"/>
</dbReference>
<feature type="non-terminal residue" evidence="4">
    <location>
        <position position="411"/>
    </location>
</feature>
<organism evidence="4 5">
    <name type="scientific">Nonomuraea zeae</name>
    <dbReference type="NCBI Taxonomy" id="1642303"/>
    <lineage>
        <taxon>Bacteria</taxon>
        <taxon>Bacillati</taxon>
        <taxon>Actinomycetota</taxon>
        <taxon>Actinomycetes</taxon>
        <taxon>Streptosporangiales</taxon>
        <taxon>Streptosporangiaceae</taxon>
        <taxon>Nonomuraea</taxon>
    </lineage>
</organism>
<accession>A0A5S4EX58</accession>